<organism evidence="18 19">
    <name type="scientific">Cutaneotrichosporon oleaginosum</name>
    <dbReference type="NCBI Taxonomy" id="879819"/>
    <lineage>
        <taxon>Eukaryota</taxon>
        <taxon>Fungi</taxon>
        <taxon>Dikarya</taxon>
        <taxon>Basidiomycota</taxon>
        <taxon>Agaricomycotina</taxon>
        <taxon>Tremellomycetes</taxon>
        <taxon>Trichosporonales</taxon>
        <taxon>Trichosporonaceae</taxon>
        <taxon>Cutaneotrichosporon</taxon>
    </lineage>
</organism>
<feature type="transmembrane region" description="Helical" evidence="15">
    <location>
        <begin position="481"/>
        <end position="498"/>
    </location>
</feature>
<keyword evidence="7 14" id="KW-0378">Hydrolase</keyword>
<feature type="transmembrane region" description="Helical" evidence="15">
    <location>
        <begin position="403"/>
        <end position="428"/>
    </location>
</feature>
<dbReference type="SUPFAM" id="SSF53187">
    <property type="entry name" value="Zn-dependent exopeptidases"/>
    <property type="match status" value="1"/>
</dbReference>
<comment type="subcellular location">
    <subcellularLocation>
        <location evidence="2">Endoplasmic reticulum membrane</location>
        <topology evidence="2">Multi-pass membrane protein</topology>
    </subcellularLocation>
</comment>
<evidence type="ECO:0000256" key="15">
    <source>
        <dbReference type="SAM" id="Phobius"/>
    </source>
</evidence>
<feature type="transmembrane region" description="Helical" evidence="15">
    <location>
        <begin position="380"/>
        <end position="396"/>
    </location>
</feature>
<dbReference type="OrthoDB" id="76293at2759"/>
<dbReference type="CDD" id="cd03875">
    <property type="entry name" value="M28_Fxna_like"/>
    <property type="match status" value="1"/>
</dbReference>
<feature type="transmembrane region" description="Helical" evidence="15">
    <location>
        <begin position="448"/>
        <end position="469"/>
    </location>
</feature>
<dbReference type="PANTHER" id="PTHR12147">
    <property type="entry name" value="METALLOPEPTIDASE M28 FAMILY MEMBER"/>
    <property type="match status" value="1"/>
</dbReference>
<dbReference type="GO" id="GO:0006508">
    <property type="term" value="P:proteolysis"/>
    <property type="evidence" value="ECO:0007669"/>
    <property type="project" value="UniProtKB-KW"/>
</dbReference>
<evidence type="ECO:0000256" key="1">
    <source>
        <dbReference type="ARBA" id="ARBA00001947"/>
    </source>
</evidence>
<feature type="transmembrane region" description="Helical" evidence="15">
    <location>
        <begin position="504"/>
        <end position="522"/>
    </location>
</feature>
<dbReference type="InterPro" id="IPR053974">
    <property type="entry name" value="ERMP1_1-A_TM"/>
</dbReference>
<evidence type="ECO:0000259" key="16">
    <source>
        <dbReference type="Pfam" id="PF04389"/>
    </source>
</evidence>
<gene>
    <name evidence="18" type="ORF">CC85DRAFT_284037</name>
</gene>
<evidence type="ECO:0000256" key="11">
    <source>
        <dbReference type="ARBA" id="ARBA00023049"/>
    </source>
</evidence>
<feature type="domain" description="Endoplasmic reticulum metallopeptidase 1/1-A TM" evidence="17">
    <location>
        <begin position="413"/>
        <end position="617"/>
    </location>
</feature>
<keyword evidence="13" id="KW-0325">Glycoprotein</keyword>
<evidence type="ECO:0000256" key="3">
    <source>
        <dbReference type="ARBA" id="ARBA00010918"/>
    </source>
</evidence>
<feature type="transmembrane region" description="Helical" evidence="15">
    <location>
        <begin position="610"/>
        <end position="629"/>
    </location>
</feature>
<evidence type="ECO:0000256" key="12">
    <source>
        <dbReference type="ARBA" id="ARBA00023136"/>
    </source>
</evidence>
<evidence type="ECO:0000256" key="6">
    <source>
        <dbReference type="ARBA" id="ARBA00022723"/>
    </source>
</evidence>
<evidence type="ECO:0000256" key="9">
    <source>
        <dbReference type="ARBA" id="ARBA00022833"/>
    </source>
</evidence>
<dbReference type="InterPro" id="IPR045175">
    <property type="entry name" value="M28_fam"/>
</dbReference>
<dbReference type="InterPro" id="IPR048024">
    <property type="entry name" value="Fxna-like_M28_dom"/>
</dbReference>
<comment type="similarity">
    <text evidence="3 14">Belongs to the peptidase M28 family.</text>
</comment>
<evidence type="ECO:0000313" key="18">
    <source>
        <dbReference type="EMBL" id="KLT44001.1"/>
    </source>
</evidence>
<dbReference type="GO" id="GO:0005789">
    <property type="term" value="C:endoplasmic reticulum membrane"/>
    <property type="evidence" value="ECO:0007669"/>
    <property type="project" value="UniProtKB-SubCell"/>
</dbReference>
<dbReference type="PANTHER" id="PTHR12147:SF22">
    <property type="entry name" value="ENDOPLASMIC RETICULUM METALLOPEPTIDASE 1"/>
    <property type="match status" value="1"/>
</dbReference>
<proteinExistence type="inferred from homology"/>
<dbReference type="STRING" id="879819.A0A0J0XSE9"/>
<evidence type="ECO:0000256" key="10">
    <source>
        <dbReference type="ARBA" id="ARBA00022989"/>
    </source>
</evidence>
<keyword evidence="6 14" id="KW-0479">Metal-binding</keyword>
<keyword evidence="11" id="KW-0482">Metalloprotease</keyword>
<evidence type="ECO:0000256" key="14">
    <source>
        <dbReference type="RuleBase" id="RU361240"/>
    </source>
</evidence>
<name>A0A0J0XSE9_9TREE</name>
<keyword evidence="5 15" id="KW-0812">Transmembrane</keyword>
<evidence type="ECO:0000256" key="7">
    <source>
        <dbReference type="ARBA" id="ARBA00022801"/>
    </source>
</evidence>
<reference evidence="18 19" key="1">
    <citation type="submission" date="2015-03" db="EMBL/GenBank/DDBJ databases">
        <title>Genomics and transcriptomics of the oil-accumulating basidiomycete yeast T. oleaginosus allow insights into substrate utilization and the diverse evolutionary trajectories of mating systems in fungi.</title>
        <authorList>
            <consortium name="DOE Joint Genome Institute"/>
            <person name="Kourist R."/>
            <person name="Kracht O."/>
            <person name="Bracharz F."/>
            <person name="Lipzen A."/>
            <person name="Nolan M."/>
            <person name="Ohm R."/>
            <person name="Grigoriev I."/>
            <person name="Sun S."/>
            <person name="Heitman J."/>
            <person name="Bruck T."/>
            <person name="Nowrousian M."/>
        </authorList>
    </citation>
    <scope>NUCLEOTIDE SEQUENCE [LARGE SCALE GENOMIC DNA]</scope>
    <source>
        <strain evidence="18 19">IBC0246</strain>
    </source>
</reference>
<comment type="cofactor">
    <cofactor evidence="1">
        <name>Zn(2+)</name>
        <dbReference type="ChEBI" id="CHEBI:29105"/>
    </cofactor>
</comment>
<dbReference type="GO" id="GO:0046872">
    <property type="term" value="F:metal ion binding"/>
    <property type="evidence" value="ECO:0007669"/>
    <property type="project" value="UniProtKB-KW"/>
</dbReference>
<feature type="domain" description="Peptidase M28" evidence="16">
    <location>
        <begin position="141"/>
        <end position="337"/>
    </location>
</feature>
<dbReference type="Proteomes" id="UP000053611">
    <property type="component" value="Unassembled WGS sequence"/>
</dbReference>
<keyword evidence="12 15" id="KW-0472">Membrane</keyword>
<evidence type="ECO:0000313" key="19">
    <source>
        <dbReference type="Proteomes" id="UP000053611"/>
    </source>
</evidence>
<dbReference type="InterPro" id="IPR007484">
    <property type="entry name" value="Peptidase_M28"/>
</dbReference>
<keyword evidence="10 15" id="KW-1133">Transmembrane helix</keyword>
<dbReference type="Pfam" id="PF22249">
    <property type="entry name" value="ERMP1-TM"/>
    <property type="match status" value="1"/>
</dbReference>
<evidence type="ECO:0000256" key="2">
    <source>
        <dbReference type="ARBA" id="ARBA00004477"/>
    </source>
</evidence>
<dbReference type="GO" id="GO:0008235">
    <property type="term" value="F:metalloexopeptidase activity"/>
    <property type="evidence" value="ECO:0007669"/>
    <property type="project" value="InterPro"/>
</dbReference>
<keyword evidence="4 14" id="KW-0645">Protease</keyword>
<evidence type="ECO:0000259" key="17">
    <source>
        <dbReference type="Pfam" id="PF22249"/>
    </source>
</evidence>
<dbReference type="AlphaFoldDB" id="A0A0J0XSE9"/>
<evidence type="ECO:0000256" key="8">
    <source>
        <dbReference type="ARBA" id="ARBA00022824"/>
    </source>
</evidence>
<dbReference type="GeneID" id="28983193"/>
<protein>
    <recommendedName>
        <fullName evidence="14">Peptide hydrolase</fullName>
        <ecNumber evidence="14">3.4.-.-</ecNumber>
    </recommendedName>
</protein>
<evidence type="ECO:0000256" key="4">
    <source>
        <dbReference type="ARBA" id="ARBA00022670"/>
    </source>
</evidence>
<dbReference type="EC" id="3.4.-.-" evidence="14"/>
<dbReference type="Pfam" id="PF04389">
    <property type="entry name" value="Peptidase_M28"/>
    <property type="match status" value="1"/>
</dbReference>
<keyword evidence="19" id="KW-1185">Reference proteome</keyword>
<accession>A0A0J0XSE9</accession>
<evidence type="ECO:0000256" key="13">
    <source>
        <dbReference type="ARBA" id="ARBA00023180"/>
    </source>
</evidence>
<evidence type="ECO:0000256" key="5">
    <source>
        <dbReference type="ARBA" id="ARBA00022692"/>
    </source>
</evidence>
<dbReference type="Gene3D" id="3.40.630.10">
    <property type="entry name" value="Zn peptidases"/>
    <property type="match status" value="1"/>
</dbReference>
<dbReference type="FunFam" id="3.40.630.10:FF:000008">
    <property type="entry name" value="Endoplasmic reticulum metallopeptidase 1"/>
    <property type="match status" value="1"/>
</dbReference>
<feature type="transmembrane region" description="Helical" evidence="15">
    <location>
        <begin position="534"/>
        <end position="557"/>
    </location>
</feature>
<keyword evidence="9 14" id="KW-0862">Zinc</keyword>
<dbReference type="EMBL" id="KQ087190">
    <property type="protein sequence ID" value="KLT44001.1"/>
    <property type="molecule type" value="Genomic_DNA"/>
</dbReference>
<sequence length="859" mass="94648">MASGNGQQGRSKAQPERRPRERTPWLLLLPVVLIFPYILSRLHYALPAPQPPVDAEGRPQPSEEIVIGHIQKLEDIGYRTVGTEEAVRGEEYVIAEVRKIEERCKANGVLDCEVWIQRGNGYHEFSIMGHDVLKVYAGIRNVVLQIRAKKPLTPRTLKKDAILLGSHIDSTLPSPGAADDGMGVGVMLDVARVLVDRNEPFDNSVIFMWNGGEETLQDGSHLYSTQHPTAAEVRAMFNLEAAGTTGGALLFQATSQEMIDAFSRAPYPRGTVIAADVFSSGIILSDTDFGQFEEYLNVSGLDMAVVGHSYFYHTRKDSTQFIEVGTSQHFTSNAMAIVDYLLSPGSPLGAAGEWSPPDVVYMSLYDRIFLSWTMKNADKAYLAITAVIAAITLANIRRERGRAFAIALLGAPLGLAGGLITANIVAFVMSASGNQMGWFSHEGLPVALYGPASVLGHLATQHALSALISPAHRVFLEHAHYYSQLVSLAVWMLILQAFRVRSAYLFAGIACTVLLGAFVTEARTLVFGGRNRALPFIGAYIMPLVLLLALAMEAYTTTLDIFVPLTGRMGKDAPVEHIIAIITSVCTLVFFPIISPLFSRISRATQRKVLVALVVVTLGVAALFASPFWSPYDFMHPKRLGVQYTYNHTSGQETAHIAFMDTGRNSAVMKELHDQFGGGAALVRTEQADDNADWDVLYPVSSFLETYSFALPKTTFDWPEMTFEATREKTAHGHTRIHIKTEHEGLVWPALSFDADLVDWSFDFDPPHGRKRHHIKAAASVDEHVMELELIMRLKDDEPFHLHWSAMDLNQMVPGTAPRRGPNMPASKWLTAMDEWARERYAGGIDICMNGVVVGVLTL</sequence>
<feature type="transmembrane region" description="Helical" evidence="15">
    <location>
        <begin position="577"/>
        <end position="598"/>
    </location>
</feature>
<dbReference type="RefSeq" id="XP_018280492.1">
    <property type="nucleotide sequence ID" value="XM_018422590.1"/>
</dbReference>
<keyword evidence="8" id="KW-0256">Endoplasmic reticulum</keyword>